<dbReference type="SUPFAM" id="SSF160935">
    <property type="entry name" value="VPA0735-like"/>
    <property type="match status" value="1"/>
</dbReference>
<dbReference type="Pfam" id="PF06863">
    <property type="entry name" value="DUF1254"/>
    <property type="match status" value="1"/>
</dbReference>
<accession>A0A3B1BS62</accession>
<proteinExistence type="predicted"/>
<reference evidence="3" key="1">
    <citation type="submission" date="2018-06" db="EMBL/GenBank/DDBJ databases">
        <authorList>
            <person name="Zhirakovskaya E."/>
        </authorList>
    </citation>
    <scope>NUCLEOTIDE SEQUENCE</scope>
</reference>
<dbReference type="InterPro" id="IPR037050">
    <property type="entry name" value="DUF1254_sf"/>
</dbReference>
<dbReference type="InterPro" id="IPR037049">
    <property type="entry name" value="DUF1214_C_sf"/>
</dbReference>
<gene>
    <name evidence="3" type="ORF">MNBD_IGNAVI01-1194</name>
</gene>
<dbReference type="Gene3D" id="2.60.120.600">
    <property type="entry name" value="Domain of unknown function DUF1214, C-terminal domain"/>
    <property type="match status" value="1"/>
</dbReference>
<protein>
    <recommendedName>
        <fullName evidence="4">DUF1254 domain-containing protein</fullName>
    </recommendedName>
</protein>
<evidence type="ECO:0000313" key="3">
    <source>
        <dbReference type="EMBL" id="VAX17391.1"/>
    </source>
</evidence>
<dbReference type="InterPro" id="IPR010621">
    <property type="entry name" value="DUF1214"/>
</dbReference>
<evidence type="ECO:0000259" key="1">
    <source>
        <dbReference type="Pfam" id="PF06742"/>
    </source>
</evidence>
<evidence type="ECO:0000259" key="2">
    <source>
        <dbReference type="Pfam" id="PF06863"/>
    </source>
</evidence>
<dbReference type="PANTHER" id="PTHR36509">
    <property type="entry name" value="BLL3101 PROTEIN"/>
    <property type="match status" value="1"/>
</dbReference>
<evidence type="ECO:0008006" key="4">
    <source>
        <dbReference type="Google" id="ProtNLM"/>
    </source>
</evidence>
<dbReference type="PROSITE" id="PS51257">
    <property type="entry name" value="PROKAR_LIPOPROTEIN"/>
    <property type="match status" value="1"/>
</dbReference>
<dbReference type="EMBL" id="UOGD01000078">
    <property type="protein sequence ID" value="VAX17391.1"/>
    <property type="molecule type" value="Genomic_DNA"/>
</dbReference>
<sequence length="470" mass="53023">MKKQKKTIGLIAAIMLLSTGFMLSSCSGKLTPEEAKNIAEEAYIYAYPMLDNYKMMFVQAVWDKSPAYEAPFNKLKNKAILLGPEYTTIVRPNNDTFYSIVWFDLRSEPMVISVPAITDKRYYSFQLIDLYTHNFDYIGTRTTGFGAGSYLLAGPEWKGEKPKGVVKVIKSECNFAVALGRTQVYNPDDVENAKKVMGGYKVQPLSAFLGKEAPEPAAPLDFPVYSPEKVKTAEFITYLNFLLGQVEPNPGEEKLLKKFSKIGIGPNVPFDVEKLNPEIRQAIEEGIKSALVKIEDKMKKLGERKNGWMQIAGAFGSREDMQGKYLTRAAAAMFGLWGNNLEEAYYPEANVDKDGEPLDGSKHNYILHFDKDRMPPVKAFWSLSMYKLPEQLFIENPINRYVISSATKGLKYNKDGSLDVYIQKKSPGKNKESNWLPAYDGPFSLQARLYWPEPESLDPLYVMPAVNKVN</sequence>
<name>A0A3B1BS62_9ZZZZ</name>
<dbReference type="InterPro" id="IPR010679">
    <property type="entry name" value="DUF1254"/>
</dbReference>
<feature type="domain" description="DUF1214" evidence="1">
    <location>
        <begin position="343"/>
        <end position="453"/>
    </location>
</feature>
<dbReference type="Pfam" id="PF06742">
    <property type="entry name" value="DUF1214"/>
    <property type="match status" value="1"/>
</dbReference>
<organism evidence="3">
    <name type="scientific">hydrothermal vent metagenome</name>
    <dbReference type="NCBI Taxonomy" id="652676"/>
    <lineage>
        <taxon>unclassified sequences</taxon>
        <taxon>metagenomes</taxon>
        <taxon>ecological metagenomes</taxon>
    </lineage>
</organism>
<dbReference type="Gene3D" id="2.60.40.1610">
    <property type="entry name" value="Domain of unknown function DUF1254"/>
    <property type="match status" value="1"/>
</dbReference>
<dbReference type="PANTHER" id="PTHR36509:SF2">
    <property type="entry name" value="BLL3101 PROTEIN"/>
    <property type="match status" value="1"/>
</dbReference>
<feature type="domain" description="DUF1254" evidence="2">
    <location>
        <begin position="72"/>
        <end position="204"/>
    </location>
</feature>
<dbReference type="AlphaFoldDB" id="A0A3B1BS62"/>